<evidence type="ECO:0000313" key="2">
    <source>
        <dbReference type="Proteomes" id="UP000489190"/>
    </source>
</evidence>
<dbReference type="InterPro" id="IPR018777">
    <property type="entry name" value="Replication_initiator_prot_A"/>
</dbReference>
<accession>A0A7X1XEZ9</accession>
<name>A0A7X1XEZ9_9PSED</name>
<dbReference type="Proteomes" id="UP000489190">
    <property type="component" value="Unassembled WGS sequence"/>
</dbReference>
<dbReference type="AlphaFoldDB" id="A0A7X1XEZ9"/>
<comment type="caution">
    <text evidence="1">The sequence shown here is derived from an EMBL/GenBank/DDBJ whole genome shotgun (WGS) entry which is preliminary data.</text>
</comment>
<proteinExistence type="predicted"/>
<organism evidence="1 2">
    <name type="scientific">Pseudomonas helleri</name>
    <dbReference type="NCBI Taxonomy" id="1608996"/>
    <lineage>
        <taxon>Bacteria</taxon>
        <taxon>Pseudomonadati</taxon>
        <taxon>Pseudomonadota</taxon>
        <taxon>Gammaproteobacteria</taxon>
        <taxon>Pseudomonadales</taxon>
        <taxon>Pseudomonadaceae</taxon>
        <taxon>Pseudomonas</taxon>
    </lineage>
</organism>
<protein>
    <submittedName>
        <fullName evidence="1">RepB family plasmid replication initiator protein</fullName>
    </submittedName>
</protein>
<gene>
    <name evidence="1" type="ORF">GHO39_14420</name>
</gene>
<dbReference type="EMBL" id="WIWI01000035">
    <property type="protein sequence ID" value="MQT90317.1"/>
    <property type="molecule type" value="Genomic_DNA"/>
</dbReference>
<dbReference type="Pfam" id="PF10134">
    <property type="entry name" value="RPA"/>
    <property type="match status" value="1"/>
</dbReference>
<reference evidence="1 2" key="1">
    <citation type="submission" date="2019-10" db="EMBL/GenBank/DDBJ databases">
        <title>Evaluation of single-gene subtyping targets for Pseudomonas.</title>
        <authorList>
            <person name="Reichler S.J."/>
            <person name="Orsi R.H."/>
            <person name="Wiedmann M."/>
            <person name="Martin N.H."/>
            <person name="Murphy S.I."/>
        </authorList>
    </citation>
    <scope>NUCLEOTIDE SEQUENCE [LARGE SCALE GENOMIC DNA]</scope>
    <source>
        <strain evidence="1 2">FSL R10-3254</strain>
    </source>
</reference>
<sequence length="246" mass="28643">MNQDFFVADILGYSLKDDQATMEAPVFSLKTQKDLTPWEWTSKDGTKHIEVSPSVKYGRATQHDKDVLIFVTSQMTEALNRERPDAQNRTVRFTVHNYLVATNKPTGGVEYQRFERALDRLKGTTIKTDIRTGEKRVKEAFGILDSWTIVERSPDDERMVAVEVTMSKWLYNAIHAHEVLTLHSDYFRLRKPLERRLYELARKHCGRQSTWRIGLELLRERCGAQSHIRAFRSQIQEVMEADTLPE</sequence>
<evidence type="ECO:0000313" key="1">
    <source>
        <dbReference type="EMBL" id="MQT90317.1"/>
    </source>
</evidence>